<dbReference type="AlphaFoldDB" id="A0AAV9U4G2"/>
<evidence type="ECO:0000259" key="11">
    <source>
        <dbReference type="Pfam" id="PF25904"/>
    </source>
</evidence>
<gene>
    <name evidence="12" type="ORF">TWF696_002343</name>
</gene>
<dbReference type="InterPro" id="IPR029063">
    <property type="entry name" value="SAM-dependent_MTases_sf"/>
</dbReference>
<dbReference type="GO" id="GO:0032259">
    <property type="term" value="P:methylation"/>
    <property type="evidence" value="ECO:0007669"/>
    <property type="project" value="UniProtKB-UniRule"/>
</dbReference>
<dbReference type="PANTHER" id="PTHR13370">
    <property type="entry name" value="RNA METHYLASE-RELATED"/>
    <property type="match status" value="1"/>
</dbReference>
<keyword evidence="3 10" id="KW-0820">tRNA-binding</keyword>
<dbReference type="EC" id="2.1.1.214" evidence="9"/>
<name>A0AAV9U4G2_9PEZI</name>
<accession>A0AAV9U4G2</accession>
<dbReference type="Proteomes" id="UP001375240">
    <property type="component" value="Unassembled WGS sequence"/>
</dbReference>
<keyword evidence="2" id="KW-0963">Cytoplasm</keyword>
<dbReference type="PROSITE" id="PS00092">
    <property type="entry name" value="N6_MTASE"/>
    <property type="match status" value="1"/>
</dbReference>
<evidence type="ECO:0000256" key="4">
    <source>
        <dbReference type="ARBA" id="ARBA00022603"/>
    </source>
</evidence>
<keyword evidence="13" id="KW-1185">Reference proteome</keyword>
<sequence>MYPFFRRAPRSLQIRIYHPANSQLPFKVLYHNRAQTRFSSSAAVMAENQESISTSLSPVSSLPAPMREYVIHFAQVHETFRKPELEALATLHNIEFQLLNYTEKSPFARIALKSDEDAKLLISRAILTKAIYELWGSGQTYAAVHADVKARTTHLWPHYKTTSFKFDFECYNGARSEPQKTSLIESFSYVGFDGPIRMRNPEQLFVVMEDYEATSILEPERLAALRLDEKLATPSCNPTHLDEPHQIYLGRFLGKSNRAAVEVYDLKKRNYIGTTSMDAELSLITANMALVAPGKLAYDPFVGTGSFVVACAHFGGLVFGSDIDGRMIRGSKPGKTLRSNFSQYKTEAQYGDMFVSDLTNSPLGRFGSVDGGCSEQIFDAILCDPPYGVREGLKVLGSRDPSRPKQPTIIDGIAQHTLKGYIPPKRPYSFDAMINDIMNFASTHLVPHGRLCMWLPTADEDFHEFTIPSHRNLKLESVCVQNFNKWSRRLITYSRNAVDMDNIQAAIPAELVGEAGRTADALNPFRRKYFEGFKTPDPSS</sequence>
<keyword evidence="7 10" id="KW-0819">tRNA processing</keyword>
<evidence type="ECO:0000256" key="1">
    <source>
        <dbReference type="ARBA" id="ARBA00004496"/>
    </source>
</evidence>
<dbReference type="InterPro" id="IPR059073">
    <property type="entry name" value="TRMT11_N"/>
</dbReference>
<reference evidence="12 13" key="1">
    <citation type="submission" date="2019-10" db="EMBL/GenBank/DDBJ databases">
        <authorList>
            <person name="Palmer J.M."/>
        </authorList>
    </citation>
    <scope>NUCLEOTIDE SEQUENCE [LARGE SCALE GENOMIC DNA]</scope>
    <source>
        <strain evidence="12 13">TWF696</strain>
    </source>
</reference>
<dbReference type="PIRSF" id="PIRSF017259">
    <property type="entry name" value="tRNA_mtfrase_TRM11"/>
    <property type="match status" value="1"/>
</dbReference>
<keyword evidence="5 10" id="KW-0808">Transferase</keyword>
<evidence type="ECO:0000256" key="7">
    <source>
        <dbReference type="ARBA" id="ARBA00022694"/>
    </source>
</evidence>
<dbReference type="EMBL" id="JAVHNQ010000012">
    <property type="protein sequence ID" value="KAK6335573.1"/>
    <property type="molecule type" value="Genomic_DNA"/>
</dbReference>
<evidence type="ECO:0000256" key="6">
    <source>
        <dbReference type="ARBA" id="ARBA00022691"/>
    </source>
</evidence>
<dbReference type="Pfam" id="PF25904">
    <property type="entry name" value="Tmrp11_N"/>
    <property type="match status" value="1"/>
</dbReference>
<dbReference type="GO" id="GO:0005737">
    <property type="term" value="C:cytoplasm"/>
    <property type="evidence" value="ECO:0007669"/>
    <property type="project" value="UniProtKB-SubCell"/>
</dbReference>
<dbReference type="InterPro" id="IPR002052">
    <property type="entry name" value="DNA_methylase_N6_adenine_CS"/>
</dbReference>
<evidence type="ECO:0000256" key="8">
    <source>
        <dbReference type="ARBA" id="ARBA00022884"/>
    </source>
</evidence>
<feature type="domain" description="tRNA (guanine(10)-N(2))-methyltransferase TRMT11 N-terminal" evidence="11">
    <location>
        <begin position="68"/>
        <end position="218"/>
    </location>
</feature>
<keyword evidence="8 10" id="KW-0694">RNA-binding</keyword>
<dbReference type="GO" id="GO:0008033">
    <property type="term" value="P:tRNA processing"/>
    <property type="evidence" value="ECO:0007669"/>
    <property type="project" value="UniProtKB-UniRule"/>
</dbReference>
<dbReference type="PANTHER" id="PTHR13370:SF3">
    <property type="entry name" value="TRNA (GUANINE(10)-N2)-METHYLTRANSFERASE HOMOLOG"/>
    <property type="match status" value="1"/>
</dbReference>
<organism evidence="12 13">
    <name type="scientific">Orbilia brochopaga</name>
    <dbReference type="NCBI Taxonomy" id="3140254"/>
    <lineage>
        <taxon>Eukaryota</taxon>
        <taxon>Fungi</taxon>
        <taxon>Dikarya</taxon>
        <taxon>Ascomycota</taxon>
        <taxon>Pezizomycotina</taxon>
        <taxon>Orbiliomycetes</taxon>
        <taxon>Orbiliales</taxon>
        <taxon>Orbiliaceae</taxon>
        <taxon>Orbilia</taxon>
    </lineage>
</organism>
<evidence type="ECO:0000256" key="5">
    <source>
        <dbReference type="ARBA" id="ARBA00022679"/>
    </source>
</evidence>
<dbReference type="GO" id="GO:0160102">
    <property type="term" value="F:tRNA (guanine(10)-N2)-methyltransferase activity"/>
    <property type="evidence" value="ECO:0007669"/>
    <property type="project" value="UniProtKB-EC"/>
</dbReference>
<dbReference type="GO" id="GO:0000049">
    <property type="term" value="F:tRNA binding"/>
    <property type="evidence" value="ECO:0007669"/>
    <property type="project" value="UniProtKB-UniRule"/>
</dbReference>
<comment type="caution">
    <text evidence="12">The sequence shown here is derived from an EMBL/GenBank/DDBJ whole genome shotgun (WGS) entry which is preliminary data.</text>
</comment>
<proteinExistence type="inferred from homology"/>
<dbReference type="Gene3D" id="3.40.50.150">
    <property type="entry name" value="Vaccinia Virus protein VP39"/>
    <property type="match status" value="1"/>
</dbReference>
<protein>
    <recommendedName>
        <fullName evidence="9">tRNA (guanine(10)-N(2))-methyltransferase</fullName>
        <ecNumber evidence="9">2.1.1.214</ecNumber>
    </recommendedName>
</protein>
<dbReference type="PROSITE" id="PS51627">
    <property type="entry name" value="SAM_MT_TRM11"/>
    <property type="match status" value="1"/>
</dbReference>
<comment type="similarity">
    <text evidence="10">Belongs to the class I-like SAM-binding methyltransferase superfamily. TRM11 methyltransferase family.</text>
</comment>
<evidence type="ECO:0000313" key="13">
    <source>
        <dbReference type="Proteomes" id="UP001375240"/>
    </source>
</evidence>
<evidence type="ECO:0000256" key="9">
    <source>
        <dbReference type="ARBA" id="ARBA00066937"/>
    </source>
</evidence>
<comment type="subcellular location">
    <subcellularLocation>
        <location evidence="1">Cytoplasm</location>
    </subcellularLocation>
</comment>
<evidence type="ECO:0000256" key="10">
    <source>
        <dbReference type="PROSITE-ProRule" id="PRU00959"/>
    </source>
</evidence>
<evidence type="ECO:0000256" key="2">
    <source>
        <dbReference type="ARBA" id="ARBA00022490"/>
    </source>
</evidence>
<dbReference type="SUPFAM" id="SSF53335">
    <property type="entry name" value="S-adenosyl-L-methionine-dependent methyltransferases"/>
    <property type="match status" value="1"/>
</dbReference>
<evidence type="ECO:0000313" key="12">
    <source>
        <dbReference type="EMBL" id="KAK6335573.1"/>
    </source>
</evidence>
<evidence type="ECO:0000256" key="3">
    <source>
        <dbReference type="ARBA" id="ARBA00022555"/>
    </source>
</evidence>
<keyword evidence="6 10" id="KW-0949">S-adenosyl-L-methionine</keyword>
<dbReference type="InterPro" id="IPR016691">
    <property type="entry name" value="TRMT11"/>
</dbReference>
<keyword evidence="4 10" id="KW-0489">Methyltransferase</keyword>